<dbReference type="EMBL" id="CAFBOT010000135">
    <property type="protein sequence ID" value="CAB4992508.1"/>
    <property type="molecule type" value="Genomic_DNA"/>
</dbReference>
<accession>A0A6J7NIW1</accession>
<gene>
    <name evidence="1" type="ORF">UFOPK4000_00785</name>
</gene>
<reference evidence="1" key="1">
    <citation type="submission" date="2020-05" db="EMBL/GenBank/DDBJ databases">
        <authorList>
            <person name="Chiriac C."/>
            <person name="Salcher M."/>
            <person name="Ghai R."/>
            <person name="Kavagutti S V."/>
        </authorList>
    </citation>
    <scope>NUCLEOTIDE SEQUENCE</scope>
</reference>
<organism evidence="1">
    <name type="scientific">freshwater metagenome</name>
    <dbReference type="NCBI Taxonomy" id="449393"/>
    <lineage>
        <taxon>unclassified sequences</taxon>
        <taxon>metagenomes</taxon>
        <taxon>ecological metagenomes</taxon>
    </lineage>
</organism>
<name>A0A6J7NIW1_9ZZZZ</name>
<proteinExistence type="predicted"/>
<protein>
    <submittedName>
        <fullName evidence="1">Unannotated protein</fullName>
    </submittedName>
</protein>
<evidence type="ECO:0000313" key="1">
    <source>
        <dbReference type="EMBL" id="CAB4992508.1"/>
    </source>
</evidence>
<dbReference type="AlphaFoldDB" id="A0A6J7NIW1"/>
<sequence>MPDEARTETAKTGSFRAPCSSIDNVITDCGGMTKPCKFAGVRSVSLVTNEMSTTVASLNGFVSTICSMLSAPVNPSAKYHSADGRFAHNVTTDPAG</sequence>